<name>A0A7J9KF26_9ROSI</name>
<feature type="non-terminal residue" evidence="1">
    <location>
        <position position="1"/>
    </location>
</feature>
<dbReference type="EMBL" id="JABFAE010411858">
    <property type="protein sequence ID" value="MBA0844981.1"/>
    <property type="molecule type" value="Genomic_DNA"/>
</dbReference>
<evidence type="ECO:0000313" key="1">
    <source>
        <dbReference type="EMBL" id="MBA0844981.1"/>
    </source>
</evidence>
<sequence length="86" mass="9772">CKESRAEGRCQGYTSRGVVCADVHTEKIILRERSLPKEWNKKSQSTPRKCFFTVDLGFKKVIVEGDSLTIIKTLQSFMDDDSTVND</sequence>
<accession>A0A7J9KF26</accession>
<protein>
    <recommendedName>
        <fullName evidence="3">RNase H type-1 domain-containing protein</fullName>
    </recommendedName>
</protein>
<keyword evidence="2" id="KW-1185">Reference proteome</keyword>
<comment type="caution">
    <text evidence="1">The sequence shown here is derived from an EMBL/GenBank/DDBJ whole genome shotgun (WGS) entry which is preliminary data.</text>
</comment>
<evidence type="ECO:0008006" key="3">
    <source>
        <dbReference type="Google" id="ProtNLM"/>
    </source>
</evidence>
<dbReference type="AlphaFoldDB" id="A0A7J9KF26"/>
<evidence type="ECO:0000313" key="2">
    <source>
        <dbReference type="Proteomes" id="UP000593575"/>
    </source>
</evidence>
<gene>
    <name evidence="1" type="ORF">Goarm_022219</name>
</gene>
<organism evidence="1 2">
    <name type="scientific">Gossypium armourianum</name>
    <dbReference type="NCBI Taxonomy" id="34283"/>
    <lineage>
        <taxon>Eukaryota</taxon>
        <taxon>Viridiplantae</taxon>
        <taxon>Streptophyta</taxon>
        <taxon>Embryophyta</taxon>
        <taxon>Tracheophyta</taxon>
        <taxon>Spermatophyta</taxon>
        <taxon>Magnoliopsida</taxon>
        <taxon>eudicotyledons</taxon>
        <taxon>Gunneridae</taxon>
        <taxon>Pentapetalae</taxon>
        <taxon>rosids</taxon>
        <taxon>malvids</taxon>
        <taxon>Malvales</taxon>
        <taxon>Malvaceae</taxon>
        <taxon>Malvoideae</taxon>
        <taxon>Gossypium</taxon>
    </lineage>
</organism>
<dbReference type="Proteomes" id="UP000593575">
    <property type="component" value="Unassembled WGS sequence"/>
</dbReference>
<proteinExistence type="predicted"/>
<reference evidence="1 2" key="1">
    <citation type="journal article" date="2019" name="Genome Biol. Evol.">
        <title>Insights into the evolution of the New World diploid cottons (Gossypium, subgenus Houzingenia) based on genome sequencing.</title>
        <authorList>
            <person name="Grover C.E."/>
            <person name="Arick M.A. 2nd"/>
            <person name="Thrash A."/>
            <person name="Conover J.L."/>
            <person name="Sanders W.S."/>
            <person name="Peterson D.G."/>
            <person name="Frelichowski J.E."/>
            <person name="Scheffler J.A."/>
            <person name="Scheffler B.E."/>
            <person name="Wendel J.F."/>
        </authorList>
    </citation>
    <scope>NUCLEOTIDE SEQUENCE [LARGE SCALE GENOMIC DNA]</scope>
    <source>
        <strain evidence="1">6</strain>
        <tissue evidence="1">Leaf</tissue>
    </source>
</reference>